<organism evidence="4 8">
    <name type="scientific">Candidatus Infernicultor aquiphilus</name>
    <dbReference type="NCBI Taxonomy" id="1805029"/>
    <lineage>
        <taxon>Bacteria</taxon>
        <taxon>Pseudomonadati</taxon>
        <taxon>Atribacterota</taxon>
        <taxon>Candidatus Phoenicimicrobiia</taxon>
        <taxon>Candidatus Pheonicimicrobiales</taxon>
        <taxon>Candidatus Phoenicimicrobiaceae</taxon>
        <taxon>Candidatus Infernicultor</taxon>
    </lineage>
</organism>
<dbReference type="InterPro" id="IPR007848">
    <property type="entry name" value="Small_mtfrase_dom"/>
</dbReference>
<dbReference type="InterPro" id="IPR002052">
    <property type="entry name" value="DNA_methylase_N6_adenine_CS"/>
</dbReference>
<accession>A0A2M7K8Y6</accession>
<dbReference type="CDD" id="cd02440">
    <property type="entry name" value="AdoMet_MTases"/>
    <property type="match status" value="1"/>
</dbReference>
<keyword evidence="1" id="KW-0489">Methyltransferase</keyword>
<dbReference type="Pfam" id="PF05175">
    <property type="entry name" value="MTS"/>
    <property type="match status" value="1"/>
</dbReference>
<dbReference type="PANTHER" id="PTHR47739:SF1">
    <property type="entry name" value="TRNA1(VAL) (ADENINE(37)-N6)-METHYLTRANSFERASE"/>
    <property type="match status" value="1"/>
</dbReference>
<dbReference type="GO" id="GO:0003676">
    <property type="term" value="F:nucleic acid binding"/>
    <property type="evidence" value="ECO:0007669"/>
    <property type="project" value="InterPro"/>
</dbReference>
<evidence type="ECO:0000313" key="8">
    <source>
        <dbReference type="Proteomes" id="UP000182763"/>
    </source>
</evidence>
<dbReference type="GO" id="GO:0008170">
    <property type="term" value="F:N-methyltransferase activity"/>
    <property type="evidence" value="ECO:0007669"/>
    <property type="project" value="UniProtKB-ARBA"/>
</dbReference>
<dbReference type="Gene3D" id="3.40.50.150">
    <property type="entry name" value="Vaccinia Virus protein VP39"/>
    <property type="match status" value="1"/>
</dbReference>
<dbReference type="GO" id="GO:0032259">
    <property type="term" value="P:methylation"/>
    <property type="evidence" value="ECO:0007669"/>
    <property type="project" value="UniProtKB-KW"/>
</dbReference>
<name>A0A1J5GDA0_9BACT</name>
<dbReference type="GO" id="GO:0008757">
    <property type="term" value="F:S-adenosylmethionine-dependent methyltransferase activity"/>
    <property type="evidence" value="ECO:0007669"/>
    <property type="project" value="UniProtKB-ARBA"/>
</dbReference>
<dbReference type="Proteomes" id="UP000231493">
    <property type="component" value="Unassembled WGS sequence"/>
</dbReference>
<evidence type="ECO:0000313" key="9">
    <source>
        <dbReference type="Proteomes" id="UP000228560"/>
    </source>
</evidence>
<dbReference type="EMBL" id="MNYY01000086">
    <property type="protein sequence ID" value="OIP70260.1"/>
    <property type="molecule type" value="Genomic_DNA"/>
</dbReference>
<dbReference type="EMBL" id="PFKO01000118">
    <property type="protein sequence ID" value="PIY33130.1"/>
    <property type="molecule type" value="Genomic_DNA"/>
</dbReference>
<evidence type="ECO:0000313" key="10">
    <source>
        <dbReference type="Proteomes" id="UP000230646"/>
    </source>
</evidence>
<dbReference type="EMBL" id="PFTV01000043">
    <property type="protein sequence ID" value="PJB57653.1"/>
    <property type="molecule type" value="Genomic_DNA"/>
</dbReference>
<accession>A0A2M8CF15</accession>
<proteinExistence type="predicted"/>
<dbReference type="Proteomes" id="UP000228560">
    <property type="component" value="Unassembled WGS sequence"/>
</dbReference>
<reference evidence="9 10" key="2">
    <citation type="submission" date="2017-09" db="EMBL/GenBank/DDBJ databases">
        <title>Depth-based differentiation of microbial function through sediment-hosted aquifers and enrichment of novel symbionts in the deep terrestrial subsurface.</title>
        <authorList>
            <person name="Probst A.J."/>
            <person name="Ladd B."/>
            <person name="Jarett J.K."/>
            <person name="Geller-Mcgrath D.E."/>
            <person name="Sieber C.M."/>
            <person name="Emerson J.B."/>
            <person name="Anantharaman K."/>
            <person name="Thomas B.C."/>
            <person name="Malmstrom R."/>
            <person name="Stieglmeier M."/>
            <person name="Klingl A."/>
            <person name="Woyke T."/>
            <person name="Ryan C.M."/>
            <person name="Banfield J.F."/>
        </authorList>
    </citation>
    <scope>NUCLEOTIDE SEQUENCE [LARGE SCALE GENOMIC DNA]</scope>
    <source>
        <strain evidence="6">CG_4_10_14_3_um_filter_34_13</strain>
        <strain evidence="7">CG_4_9_14_3_um_filter_33_16</strain>
    </source>
</reference>
<evidence type="ECO:0000259" key="3">
    <source>
        <dbReference type="Pfam" id="PF05175"/>
    </source>
</evidence>
<accession>A0A2M7PR85</accession>
<gene>
    <name evidence="4" type="ORF">AUK42_04270</name>
    <name evidence="7" type="ORF">CO097_01780</name>
    <name evidence="6" type="ORF">COZ07_03310</name>
    <name evidence="5" type="ORF">COZ58_03455</name>
</gene>
<evidence type="ECO:0000256" key="1">
    <source>
        <dbReference type="ARBA" id="ARBA00022603"/>
    </source>
</evidence>
<reference evidence="5" key="3">
    <citation type="submission" date="2017-09" db="EMBL/GenBank/DDBJ databases">
        <title>Depth-based differentiation of microbial function through sediment-hosted aquifers and enrichment of novel symbionts in the deep terrestrial subsurface.</title>
        <authorList>
            <person name="Probst A.J."/>
            <person name="Ladd B."/>
            <person name="Jarett J.K."/>
            <person name="Geller-Mcgrath D.E."/>
            <person name="Sieber C.M.K."/>
            <person name="Emerson J.B."/>
            <person name="Anantharaman K."/>
            <person name="Thomas B.C."/>
            <person name="Malmstrom R."/>
            <person name="Stieglmeier M."/>
            <person name="Klingl A."/>
            <person name="Woyke T."/>
            <person name="Ryan C.M."/>
            <person name="Banfield J.F."/>
        </authorList>
    </citation>
    <scope>NUCLEOTIDE SEQUENCE</scope>
    <source>
        <strain evidence="5">CG_4_8_14_3_um_filter_34_18</strain>
    </source>
</reference>
<dbReference type="STRING" id="1805029.AUK42_04270"/>
<protein>
    <recommendedName>
        <fullName evidence="3">Methyltransferase small domain-containing protein</fullName>
    </recommendedName>
</protein>
<evidence type="ECO:0000313" key="7">
    <source>
        <dbReference type="EMBL" id="PJB57653.1"/>
    </source>
</evidence>
<dbReference type="PROSITE" id="PS00092">
    <property type="entry name" value="N6_MTASE"/>
    <property type="match status" value="1"/>
</dbReference>
<evidence type="ECO:0000313" key="4">
    <source>
        <dbReference type="EMBL" id="OIP70260.1"/>
    </source>
</evidence>
<dbReference type="RefSeq" id="WP_406607174.1">
    <property type="nucleotide sequence ID" value="NZ_PFKO01000118.1"/>
</dbReference>
<dbReference type="EMBL" id="PFIP01000061">
    <property type="protein sequence ID" value="PIX34560.1"/>
    <property type="molecule type" value="Genomic_DNA"/>
</dbReference>
<dbReference type="Proteomes" id="UP000230646">
    <property type="component" value="Unassembled WGS sequence"/>
</dbReference>
<dbReference type="SUPFAM" id="SSF53335">
    <property type="entry name" value="S-adenosyl-L-methionine-dependent methyltransferases"/>
    <property type="match status" value="1"/>
</dbReference>
<dbReference type="InterPro" id="IPR029063">
    <property type="entry name" value="SAM-dependent_MTases_sf"/>
</dbReference>
<keyword evidence="2" id="KW-0949">S-adenosyl-L-methionine</keyword>
<sequence length="236" mass="26966">MIKIKNDEKIEDLEENRLRIIQAKNSYRFSVDSILLTKFIKIKDYENIIDLGTGSGIIPLLLFGQRKGLSIYGIEIQKKLADMARRSVELNKLQDSITIIQEDFKNIKKFFKNGQFDVVVSNPPYISMGQGKINPLSSKAIARHEVKSNLEDLISISNYLLKNKGRIYLIYKSNKLIKLIVILKKYGIESKVVKFIHFKPGENANLVLLEGIKGGKEELKVEDPIFLNINQKIGDK</sequence>
<comment type="caution">
    <text evidence="4">The sequence shown here is derived from an EMBL/GenBank/DDBJ whole genome shotgun (WGS) entry which is preliminary data.</text>
</comment>
<reference evidence="4 8" key="1">
    <citation type="journal article" date="2016" name="Environ. Microbiol.">
        <title>Genomic resolution of a cold subsurface aquifer community provides metabolic insights for novel microbes adapted to high CO concentrations.</title>
        <authorList>
            <person name="Probst A.J."/>
            <person name="Castelle C.J."/>
            <person name="Singh A."/>
            <person name="Brown C.T."/>
            <person name="Anantharaman K."/>
            <person name="Sharon I."/>
            <person name="Hug L.A."/>
            <person name="Burstein D."/>
            <person name="Emerson J.B."/>
            <person name="Thomas B.C."/>
            <person name="Banfield J.F."/>
        </authorList>
    </citation>
    <scope>NUCLEOTIDE SEQUENCE [LARGE SCALE GENOMIC DNA]</scope>
    <source>
        <strain evidence="4">CG2_30_33_13</strain>
    </source>
</reference>
<evidence type="ECO:0000256" key="2">
    <source>
        <dbReference type="ARBA" id="ARBA00022691"/>
    </source>
</evidence>
<keyword evidence="1" id="KW-0808">Transferase</keyword>
<dbReference type="PANTHER" id="PTHR47739">
    <property type="entry name" value="TRNA1(VAL) (ADENINE(37)-N6)-METHYLTRANSFERASE"/>
    <property type="match status" value="1"/>
</dbReference>
<feature type="domain" description="Methyltransferase small" evidence="3">
    <location>
        <begin position="34"/>
        <end position="129"/>
    </location>
</feature>
<dbReference type="InterPro" id="IPR050210">
    <property type="entry name" value="tRNA_Adenine-N(6)_MTase"/>
</dbReference>
<dbReference type="Proteomes" id="UP000182763">
    <property type="component" value="Unassembled WGS sequence"/>
</dbReference>
<evidence type="ECO:0000313" key="6">
    <source>
        <dbReference type="EMBL" id="PIY33130.1"/>
    </source>
</evidence>
<dbReference type="AlphaFoldDB" id="A0A1J5GDA0"/>
<accession>A0A1J5GDA0</accession>
<evidence type="ECO:0000313" key="5">
    <source>
        <dbReference type="EMBL" id="PIX34560.1"/>
    </source>
</evidence>